<evidence type="ECO:0000313" key="2">
    <source>
        <dbReference type="WBParaSite" id="ES5_v2.g29790.t1"/>
    </source>
</evidence>
<name>A0AC34GJI2_9BILA</name>
<reference evidence="2" key="1">
    <citation type="submission" date="2022-11" db="UniProtKB">
        <authorList>
            <consortium name="WormBaseParasite"/>
        </authorList>
    </citation>
    <scope>IDENTIFICATION</scope>
</reference>
<protein>
    <submittedName>
        <fullName evidence="2">Uncharacterized protein</fullName>
    </submittedName>
</protein>
<accession>A0AC34GJI2</accession>
<dbReference type="Proteomes" id="UP000887579">
    <property type="component" value="Unplaced"/>
</dbReference>
<organism evidence="1 2">
    <name type="scientific">Panagrolaimus sp. ES5</name>
    <dbReference type="NCBI Taxonomy" id="591445"/>
    <lineage>
        <taxon>Eukaryota</taxon>
        <taxon>Metazoa</taxon>
        <taxon>Ecdysozoa</taxon>
        <taxon>Nematoda</taxon>
        <taxon>Chromadorea</taxon>
        <taxon>Rhabditida</taxon>
        <taxon>Tylenchina</taxon>
        <taxon>Panagrolaimomorpha</taxon>
        <taxon>Panagrolaimoidea</taxon>
        <taxon>Panagrolaimidae</taxon>
        <taxon>Panagrolaimus</taxon>
    </lineage>
</organism>
<dbReference type="WBParaSite" id="ES5_v2.g29790.t1">
    <property type="protein sequence ID" value="ES5_v2.g29790.t1"/>
    <property type="gene ID" value="ES5_v2.g29790"/>
</dbReference>
<evidence type="ECO:0000313" key="1">
    <source>
        <dbReference type="Proteomes" id="UP000887579"/>
    </source>
</evidence>
<proteinExistence type="predicted"/>
<sequence>MILLVPANEETFEYMAGLEALEIYLNIEVPKLAEKEPELMFAFQLALLATRCEVAFDVSERDTNLQYKPANFYLNYHSSRCHQPIFDFVPSRNAYGHTVAKAKPSK</sequence>